<dbReference type="SUPFAM" id="SSF56112">
    <property type="entry name" value="Protein kinase-like (PK-like)"/>
    <property type="match status" value="1"/>
</dbReference>
<dbReference type="PROSITE" id="PS50011">
    <property type="entry name" value="PROTEIN_KINASE_DOM"/>
    <property type="match status" value="1"/>
</dbReference>
<dbReference type="InterPro" id="IPR008271">
    <property type="entry name" value="Ser/Thr_kinase_AS"/>
</dbReference>
<dbReference type="PROSITE" id="PS00108">
    <property type="entry name" value="PROTEIN_KINASE_ST"/>
    <property type="match status" value="1"/>
</dbReference>
<evidence type="ECO:0000256" key="2">
    <source>
        <dbReference type="SAM" id="Phobius"/>
    </source>
</evidence>
<gene>
    <name evidence="5" type="ORF">NAV_LOCUS4024</name>
</gene>
<keyword evidence="6" id="KW-1185">Reference proteome</keyword>
<evidence type="ECO:0000313" key="6">
    <source>
        <dbReference type="Proteomes" id="UP000276991"/>
    </source>
</evidence>
<dbReference type="Pfam" id="PF00069">
    <property type="entry name" value="Pkinase"/>
    <property type="match status" value="1"/>
</dbReference>
<keyword evidence="2" id="KW-1133">Transmembrane helix</keyword>
<dbReference type="SMART" id="SM00220">
    <property type="entry name" value="S_TKc"/>
    <property type="match status" value="1"/>
</dbReference>
<keyword evidence="2" id="KW-0812">Transmembrane</keyword>
<protein>
    <recommendedName>
        <fullName evidence="7">Protein kinase domain-containing protein</fullName>
    </recommendedName>
</protein>
<feature type="domain" description="Protein kinase" evidence="3">
    <location>
        <begin position="62"/>
        <end position="348"/>
    </location>
</feature>
<dbReference type="Gene3D" id="3.30.200.20">
    <property type="entry name" value="Phosphorylase Kinase, domain 1"/>
    <property type="match status" value="1"/>
</dbReference>
<dbReference type="Proteomes" id="UP000276991">
    <property type="component" value="Unassembled WGS sequence"/>
</dbReference>
<dbReference type="SUPFAM" id="SSF50156">
    <property type="entry name" value="PDZ domain-like"/>
    <property type="match status" value="1"/>
</dbReference>
<reference evidence="5 6" key="1">
    <citation type="submission" date="2018-08" db="EMBL/GenBank/DDBJ databases">
        <authorList>
            <person name="Laetsch R D."/>
            <person name="Stevens L."/>
            <person name="Kumar S."/>
            <person name="Blaxter L. M."/>
        </authorList>
    </citation>
    <scope>NUCLEOTIDE SEQUENCE [LARGE SCALE GENOMIC DNA]</scope>
</reference>
<keyword evidence="2" id="KW-0472">Membrane</keyword>
<dbReference type="SMART" id="SM00228">
    <property type="entry name" value="PDZ"/>
    <property type="match status" value="1"/>
</dbReference>
<dbReference type="AlphaFoldDB" id="A0A498SJB5"/>
<dbReference type="EMBL" id="UPTC01000563">
    <property type="protein sequence ID" value="VBB29219.1"/>
    <property type="molecule type" value="Genomic_DNA"/>
</dbReference>
<feature type="compositionally biased region" description="Low complexity" evidence="1">
    <location>
        <begin position="515"/>
        <end position="531"/>
    </location>
</feature>
<evidence type="ECO:0000259" key="4">
    <source>
        <dbReference type="PROSITE" id="PS50106"/>
    </source>
</evidence>
<feature type="region of interest" description="Disordered" evidence="1">
    <location>
        <begin position="623"/>
        <end position="647"/>
    </location>
</feature>
<accession>A0A498SJB5</accession>
<dbReference type="PANTHER" id="PTHR44167">
    <property type="entry name" value="OVARIAN-SPECIFIC SERINE/THREONINE-PROTEIN KINASE LOK-RELATED"/>
    <property type="match status" value="1"/>
</dbReference>
<evidence type="ECO:0000313" key="5">
    <source>
        <dbReference type="EMBL" id="VBB29219.1"/>
    </source>
</evidence>
<feature type="domain" description="PDZ" evidence="4">
    <location>
        <begin position="412"/>
        <end position="499"/>
    </location>
</feature>
<dbReference type="GO" id="GO:0005634">
    <property type="term" value="C:nucleus"/>
    <property type="evidence" value="ECO:0007669"/>
    <property type="project" value="TreeGrafter"/>
</dbReference>
<dbReference type="GO" id="GO:0044773">
    <property type="term" value="P:mitotic DNA damage checkpoint signaling"/>
    <property type="evidence" value="ECO:0007669"/>
    <property type="project" value="TreeGrafter"/>
</dbReference>
<dbReference type="InterPro" id="IPR011009">
    <property type="entry name" value="Kinase-like_dom_sf"/>
</dbReference>
<dbReference type="GO" id="GO:0005524">
    <property type="term" value="F:ATP binding"/>
    <property type="evidence" value="ECO:0007669"/>
    <property type="project" value="InterPro"/>
</dbReference>
<proteinExistence type="predicted"/>
<dbReference type="PROSITE" id="PS50106">
    <property type="entry name" value="PDZ"/>
    <property type="match status" value="1"/>
</dbReference>
<dbReference type="STRING" id="6277.A0A498SJB5"/>
<dbReference type="Gene3D" id="2.30.42.10">
    <property type="match status" value="1"/>
</dbReference>
<evidence type="ECO:0000256" key="1">
    <source>
        <dbReference type="SAM" id="MobiDB-lite"/>
    </source>
</evidence>
<organism evidence="5 6">
    <name type="scientific">Acanthocheilonema viteae</name>
    <name type="common">Filarial nematode worm</name>
    <name type="synonym">Dipetalonema viteae</name>
    <dbReference type="NCBI Taxonomy" id="6277"/>
    <lineage>
        <taxon>Eukaryota</taxon>
        <taxon>Metazoa</taxon>
        <taxon>Ecdysozoa</taxon>
        <taxon>Nematoda</taxon>
        <taxon>Chromadorea</taxon>
        <taxon>Rhabditida</taxon>
        <taxon>Spirurina</taxon>
        <taxon>Spiruromorpha</taxon>
        <taxon>Filarioidea</taxon>
        <taxon>Onchocercidae</taxon>
        <taxon>Acanthocheilonema</taxon>
    </lineage>
</organism>
<dbReference type="PANTHER" id="PTHR44167:SF24">
    <property type="entry name" value="SERINE_THREONINE-PROTEIN KINASE CHK2"/>
    <property type="match status" value="1"/>
</dbReference>
<dbReference type="InterPro" id="IPR036034">
    <property type="entry name" value="PDZ_sf"/>
</dbReference>
<evidence type="ECO:0008006" key="7">
    <source>
        <dbReference type="Google" id="ProtNLM"/>
    </source>
</evidence>
<name>A0A498SJB5_ACAVI</name>
<sequence>MDTVERSLKLNNEIIIAENISRNSFIASRTDENYDSANRDLNYKKIKIDESRMPIQLRGKTWIFKEAIGEGTNFKTYRATSSNGELFAIRKNRKQDQSTEIYEIDEKVQEEIANLMKLQIEVDLEMKKLIGEHSNITTLIGFRQVGLCWEQFMEYVDGGSLFNYINENYTKKNRLLEVEKARSFFTDLLNAVEHIHSLRIAHMDIKLENCLITKNGTVKLTDFDEARYFIPNLKVPYPVYFTLSYAAPETFTKRYLKFLNIFISLAILVNFLEMLKMNRLNSANRGDERRRSRIGSSLPEEFYDYLDKRDLVRNDRLLKRFGKRLLRALKQPLLRRHRSNLTLLDEEIDSNFSLAIIPKRAFSLLNQRILLSKENNLMEDYMEDSKLTNGMVSKDRPVNSDDISLHGEETMIIKLEKENGEFGFNIVGGTDQEYIPGEPGIFVSNVRNGGAASHDTELKIGDRIISVNGILLTGKTHNDAVQIFHNIQGSAVFMIEQGAESRILNKPTQLSGVVSSNESISSSRSDQRGFSLNQPSNISSKSANLCASRIMPESAKVEKKNPPVDEMVYLASNSANNDYTDSKYMKKSEAESRNEENLMEHEQMLEISVTTASPLTPLKDETARSIDEKSEGPILLTNDDNRDDNDHYNYEDENALTTLSSSVIDDIPITPKKPYKLFDPSNASVFNEVLAVSVGIVALGIGIYVVYRFVKCRLTR</sequence>
<dbReference type="OrthoDB" id="123971at2759"/>
<dbReference type="Pfam" id="PF00595">
    <property type="entry name" value="PDZ"/>
    <property type="match status" value="1"/>
</dbReference>
<dbReference type="InterPro" id="IPR001478">
    <property type="entry name" value="PDZ"/>
</dbReference>
<feature type="region of interest" description="Disordered" evidence="1">
    <location>
        <begin position="515"/>
        <end position="536"/>
    </location>
</feature>
<dbReference type="Gene3D" id="1.10.510.10">
    <property type="entry name" value="Transferase(Phosphotransferase) domain 1"/>
    <property type="match status" value="1"/>
</dbReference>
<evidence type="ECO:0000259" key="3">
    <source>
        <dbReference type="PROSITE" id="PS50011"/>
    </source>
</evidence>
<feature type="transmembrane region" description="Helical" evidence="2">
    <location>
        <begin position="689"/>
        <end position="710"/>
    </location>
</feature>
<dbReference type="InterPro" id="IPR000719">
    <property type="entry name" value="Prot_kinase_dom"/>
</dbReference>
<dbReference type="GO" id="GO:0004674">
    <property type="term" value="F:protein serine/threonine kinase activity"/>
    <property type="evidence" value="ECO:0007669"/>
    <property type="project" value="TreeGrafter"/>
</dbReference>